<dbReference type="EC" id="3.1.3.16" evidence="12"/>
<evidence type="ECO:0000256" key="9">
    <source>
        <dbReference type="ARBA" id="ARBA00047761"/>
    </source>
</evidence>
<dbReference type="GO" id="GO:0008420">
    <property type="term" value="F:RNA polymerase II CTD heptapeptide repeat phosphatase activity"/>
    <property type="evidence" value="ECO:0007669"/>
    <property type="project" value="UniProtKB-UniRule"/>
</dbReference>
<dbReference type="Proteomes" id="UP000683360">
    <property type="component" value="Unassembled WGS sequence"/>
</dbReference>
<evidence type="ECO:0000256" key="5">
    <source>
        <dbReference type="ARBA" id="ARBA00022801"/>
    </source>
</evidence>
<dbReference type="OrthoDB" id="2590500at2759"/>
<dbReference type="InterPro" id="IPR007308">
    <property type="entry name" value="Rtr1/RPAP2_dom"/>
</dbReference>
<gene>
    <name evidence="15" type="ORF">MEDL_49951</name>
</gene>
<dbReference type="Pfam" id="PF04181">
    <property type="entry name" value="RPAP2_Rtr1"/>
    <property type="match status" value="1"/>
</dbReference>
<feature type="region of interest" description="Disordered" evidence="13">
    <location>
        <begin position="265"/>
        <end position="294"/>
    </location>
</feature>
<evidence type="ECO:0000256" key="11">
    <source>
        <dbReference type="PROSITE-ProRule" id="PRU00812"/>
    </source>
</evidence>
<dbReference type="PANTHER" id="PTHR14732">
    <property type="entry name" value="RNA POLYMERASE II SUBUNIT B1 CTD PHOSPHATASE RPAP2-RELATED"/>
    <property type="match status" value="1"/>
</dbReference>
<dbReference type="AlphaFoldDB" id="A0A8S3U0W4"/>
<evidence type="ECO:0000259" key="14">
    <source>
        <dbReference type="PROSITE" id="PS51479"/>
    </source>
</evidence>
<organism evidence="15 16">
    <name type="scientific">Mytilus edulis</name>
    <name type="common">Blue mussel</name>
    <dbReference type="NCBI Taxonomy" id="6550"/>
    <lineage>
        <taxon>Eukaryota</taxon>
        <taxon>Metazoa</taxon>
        <taxon>Spiralia</taxon>
        <taxon>Lophotrochozoa</taxon>
        <taxon>Mollusca</taxon>
        <taxon>Bivalvia</taxon>
        <taxon>Autobranchia</taxon>
        <taxon>Pteriomorphia</taxon>
        <taxon>Mytilida</taxon>
        <taxon>Mytiloidea</taxon>
        <taxon>Mytilidae</taxon>
        <taxon>Mytilinae</taxon>
        <taxon>Mytilus</taxon>
    </lineage>
</organism>
<comment type="catalytic activity">
    <reaction evidence="10 12">
        <text>O-phospho-L-threonyl-[protein] + H2O = L-threonyl-[protein] + phosphate</text>
        <dbReference type="Rhea" id="RHEA:47004"/>
        <dbReference type="Rhea" id="RHEA-COMP:11060"/>
        <dbReference type="Rhea" id="RHEA-COMP:11605"/>
        <dbReference type="ChEBI" id="CHEBI:15377"/>
        <dbReference type="ChEBI" id="CHEBI:30013"/>
        <dbReference type="ChEBI" id="CHEBI:43474"/>
        <dbReference type="ChEBI" id="CHEBI:61977"/>
        <dbReference type="EC" id="3.1.3.16"/>
    </reaction>
</comment>
<dbReference type="GO" id="GO:0005737">
    <property type="term" value="C:cytoplasm"/>
    <property type="evidence" value="ECO:0007669"/>
    <property type="project" value="TreeGrafter"/>
</dbReference>
<proteinExistence type="inferred from homology"/>
<accession>A0A8S3U0W4</accession>
<sequence length="672" mass="77546">MKKNSNEKYQKGREKKTGKEEENKQLEKKKLLEAKIRKQVACEEKAFRIVERLIENPITEEFLKDSCQFIAPHHYEDIVEERSITKTCGYPVCSKPLNAISKQKYHISTKDNKVYDITERKSFCSNHCYKASRHLQTQLSTTPLWSREEERVCVSLLTTNSGLPGVEVVGPIETVWKEVHQLNKLDQSESKVKKSDDNNKEINDITRKTADIKLKDETLLEQGCVEDSDDEKDEHVCTDIDQTKTNNQFEGTFTENDASDCKTSVAQADNTGCPPVESIPETKSTKGDNPSQTEDKMQQLMKLLDRRKQLLGQLTEIETVSEPSMVQNTKPKTQENLETKSSNQQHIPIDKDVSKVHRKDINFPKNVHVEHEQKNAGISERDISDGSSVFKNIVESECSKTFDVSKEKDTKPKPENTKMSSHSVIQLICQSVKTWITTETLECLQKPAEQDQTSKSWSKTHFDALYQALCKRVDAGEFEIEDIGTESNMDDDKDQRLPIPEFEKLRVETKDYANKVQRYFAVCPLKRYYQLIQLPFTEPTEKDYQENTPVYLPTVDTYDQMQIRRKIVMERLQNVIQDVLSPLKLTLQDVYTEYKDMIGTFSLDSKNILHKPAEWTIINLILLRMLSRKNIKIKKAFLQPTSVTYFKILLGRLGTNLQQIDMYIDDLLSITN</sequence>
<keyword evidence="3 12" id="KW-0479">Metal-binding</keyword>
<evidence type="ECO:0000256" key="10">
    <source>
        <dbReference type="ARBA" id="ARBA00048336"/>
    </source>
</evidence>
<evidence type="ECO:0000256" key="7">
    <source>
        <dbReference type="ARBA" id="ARBA00022912"/>
    </source>
</evidence>
<comment type="caution">
    <text evidence="15">The sequence shown here is derived from an EMBL/GenBank/DDBJ whole genome shotgun (WGS) entry which is preliminary data.</text>
</comment>
<feature type="region of interest" description="Disordered" evidence="13">
    <location>
        <begin position="1"/>
        <end position="24"/>
    </location>
</feature>
<evidence type="ECO:0000256" key="2">
    <source>
        <dbReference type="ARBA" id="ARBA00005676"/>
    </source>
</evidence>
<evidence type="ECO:0000256" key="6">
    <source>
        <dbReference type="ARBA" id="ARBA00022833"/>
    </source>
</evidence>
<feature type="domain" description="RTR1-type" evidence="14">
    <location>
        <begin position="65"/>
        <end position="148"/>
    </location>
</feature>
<keyword evidence="4 12" id="KW-0863">Zinc-finger</keyword>
<dbReference type="PANTHER" id="PTHR14732:SF0">
    <property type="entry name" value="RNA POLYMERASE II SUBUNIT B1 CTD PHOSPHATASE RPAP2-RELATED"/>
    <property type="match status" value="1"/>
</dbReference>
<keyword evidence="5 12" id="KW-0378">Hydrolase</keyword>
<comment type="similarity">
    <text evidence="2 11 12">Belongs to the RPAP2 family.</text>
</comment>
<dbReference type="GO" id="GO:0043175">
    <property type="term" value="F:RNA polymerase core enzyme binding"/>
    <property type="evidence" value="ECO:0007669"/>
    <property type="project" value="UniProtKB-UniRule"/>
</dbReference>
<protein>
    <recommendedName>
        <fullName evidence="12">RNA polymerase II subunit B1 CTD phosphatase RPAP2 homolog</fullName>
        <ecNumber evidence="12">3.1.3.16</ecNumber>
    </recommendedName>
</protein>
<feature type="region of interest" description="Disordered" evidence="13">
    <location>
        <begin position="324"/>
        <end position="346"/>
    </location>
</feature>
<evidence type="ECO:0000256" key="12">
    <source>
        <dbReference type="RuleBase" id="RU367080"/>
    </source>
</evidence>
<name>A0A8S3U0W4_MYTED</name>
<keyword evidence="16" id="KW-1185">Reference proteome</keyword>
<dbReference type="InterPro" id="IPR038534">
    <property type="entry name" value="Rtr1/RPAP2_sf"/>
</dbReference>
<comment type="subcellular location">
    <subcellularLocation>
        <location evidence="1 12">Nucleus</location>
    </subcellularLocation>
</comment>
<evidence type="ECO:0000256" key="3">
    <source>
        <dbReference type="ARBA" id="ARBA00022723"/>
    </source>
</evidence>
<dbReference type="InterPro" id="IPR039693">
    <property type="entry name" value="Rtr1/RPAP2"/>
</dbReference>
<keyword evidence="6 12" id="KW-0862">Zinc</keyword>
<keyword evidence="8 12" id="KW-0539">Nucleus</keyword>
<dbReference type="PROSITE" id="PS51479">
    <property type="entry name" value="ZF_RTR1"/>
    <property type="match status" value="1"/>
</dbReference>
<evidence type="ECO:0000256" key="8">
    <source>
        <dbReference type="ARBA" id="ARBA00023242"/>
    </source>
</evidence>
<dbReference type="Gene3D" id="1.25.40.820">
    <property type="match status" value="1"/>
</dbReference>
<keyword evidence="7 12" id="KW-0904">Protein phosphatase</keyword>
<dbReference type="GO" id="GO:0008270">
    <property type="term" value="F:zinc ion binding"/>
    <property type="evidence" value="ECO:0007669"/>
    <property type="project" value="UniProtKB-KW"/>
</dbReference>
<dbReference type="GO" id="GO:0005634">
    <property type="term" value="C:nucleus"/>
    <property type="evidence" value="ECO:0007669"/>
    <property type="project" value="UniProtKB-SubCell"/>
</dbReference>
<evidence type="ECO:0000313" key="15">
    <source>
        <dbReference type="EMBL" id="CAG2237484.1"/>
    </source>
</evidence>
<comment type="function">
    <text evidence="12">Putative RNA polymerase II subunit B1 C-terminal domain (CTD) phosphatase involved in RNA polymerase II transcription regulation.</text>
</comment>
<comment type="catalytic activity">
    <reaction evidence="9 12">
        <text>O-phospho-L-seryl-[protein] + H2O = L-seryl-[protein] + phosphate</text>
        <dbReference type="Rhea" id="RHEA:20629"/>
        <dbReference type="Rhea" id="RHEA-COMP:9863"/>
        <dbReference type="Rhea" id="RHEA-COMP:11604"/>
        <dbReference type="ChEBI" id="CHEBI:15377"/>
        <dbReference type="ChEBI" id="CHEBI:29999"/>
        <dbReference type="ChEBI" id="CHEBI:43474"/>
        <dbReference type="ChEBI" id="CHEBI:83421"/>
        <dbReference type="EC" id="3.1.3.16"/>
    </reaction>
</comment>
<reference evidence="15" key="1">
    <citation type="submission" date="2021-03" db="EMBL/GenBank/DDBJ databases">
        <authorList>
            <person name="Bekaert M."/>
        </authorList>
    </citation>
    <scope>NUCLEOTIDE SEQUENCE</scope>
</reference>
<evidence type="ECO:0000256" key="13">
    <source>
        <dbReference type="SAM" id="MobiDB-lite"/>
    </source>
</evidence>
<dbReference type="EMBL" id="CAJPWZ010002390">
    <property type="protein sequence ID" value="CAG2237484.1"/>
    <property type="molecule type" value="Genomic_DNA"/>
</dbReference>
<evidence type="ECO:0000256" key="1">
    <source>
        <dbReference type="ARBA" id="ARBA00004123"/>
    </source>
</evidence>
<evidence type="ECO:0000256" key="4">
    <source>
        <dbReference type="ARBA" id="ARBA00022771"/>
    </source>
</evidence>
<evidence type="ECO:0000313" key="16">
    <source>
        <dbReference type="Proteomes" id="UP000683360"/>
    </source>
</evidence>